<evidence type="ECO:0000256" key="4">
    <source>
        <dbReference type="ARBA" id="ARBA00022741"/>
    </source>
</evidence>
<dbReference type="RefSeq" id="WP_305938045.1">
    <property type="nucleotide sequence ID" value="NZ_CP132191.1"/>
</dbReference>
<dbReference type="EMBL" id="CP132191">
    <property type="protein sequence ID" value="WLP85615.1"/>
    <property type="molecule type" value="Genomic_DNA"/>
</dbReference>
<dbReference type="SUPFAM" id="SSF52540">
    <property type="entry name" value="P-loop containing nucleoside triphosphate hydrolases"/>
    <property type="match status" value="1"/>
</dbReference>
<gene>
    <name evidence="11" type="ORF">Q8852_00405</name>
</gene>
<dbReference type="InterPro" id="IPR003593">
    <property type="entry name" value="AAA+_ATPase"/>
</dbReference>
<accession>A0ABY9HAK1</accession>
<keyword evidence="4" id="KW-0547">Nucleotide-binding</keyword>
<dbReference type="InterPro" id="IPR039421">
    <property type="entry name" value="Type_1_exporter"/>
</dbReference>
<evidence type="ECO:0000256" key="6">
    <source>
        <dbReference type="ARBA" id="ARBA00022989"/>
    </source>
</evidence>
<evidence type="ECO:0000259" key="10">
    <source>
        <dbReference type="PROSITE" id="PS50929"/>
    </source>
</evidence>
<keyword evidence="12" id="KW-1185">Reference proteome</keyword>
<protein>
    <submittedName>
        <fullName evidence="11">ABC transporter ATP-binding protein</fullName>
    </submittedName>
</protein>
<keyword evidence="7 8" id="KW-0472">Membrane</keyword>
<feature type="transmembrane region" description="Helical" evidence="8">
    <location>
        <begin position="329"/>
        <end position="347"/>
    </location>
</feature>
<dbReference type="PANTHER" id="PTHR43394:SF1">
    <property type="entry name" value="ATP-BINDING CASSETTE SUB-FAMILY B MEMBER 10, MITOCHONDRIAL"/>
    <property type="match status" value="1"/>
</dbReference>
<evidence type="ECO:0000256" key="2">
    <source>
        <dbReference type="ARBA" id="ARBA00005417"/>
    </source>
</evidence>
<proteinExistence type="inferred from homology"/>
<evidence type="ECO:0000313" key="11">
    <source>
        <dbReference type="EMBL" id="WLP85615.1"/>
    </source>
</evidence>
<feature type="domain" description="ABC transmembrane type-1" evidence="10">
    <location>
        <begin position="46"/>
        <end position="350"/>
    </location>
</feature>
<feature type="transmembrane region" description="Helical" evidence="8">
    <location>
        <begin position="203"/>
        <end position="220"/>
    </location>
</feature>
<feature type="transmembrane region" description="Helical" evidence="8">
    <location>
        <begin position="93"/>
        <end position="115"/>
    </location>
</feature>
<dbReference type="PROSITE" id="PS50929">
    <property type="entry name" value="ABC_TM1F"/>
    <property type="match status" value="1"/>
</dbReference>
<evidence type="ECO:0000256" key="1">
    <source>
        <dbReference type="ARBA" id="ARBA00004651"/>
    </source>
</evidence>
<evidence type="ECO:0000313" key="12">
    <source>
        <dbReference type="Proteomes" id="UP001237011"/>
    </source>
</evidence>
<dbReference type="PROSITE" id="PS50893">
    <property type="entry name" value="ABC_TRANSPORTER_2"/>
    <property type="match status" value="1"/>
</dbReference>
<dbReference type="GO" id="GO:0005524">
    <property type="term" value="F:ATP binding"/>
    <property type="evidence" value="ECO:0007669"/>
    <property type="project" value="UniProtKB-KW"/>
</dbReference>
<feature type="domain" description="ABC transporter" evidence="9">
    <location>
        <begin position="392"/>
        <end position="628"/>
    </location>
</feature>
<name>A0ABY9HAK1_9MOLU</name>
<dbReference type="CDD" id="cd18547">
    <property type="entry name" value="ABC_6TM_Tm288_like"/>
    <property type="match status" value="1"/>
</dbReference>
<keyword evidence="5 11" id="KW-0067">ATP-binding</keyword>
<evidence type="ECO:0000256" key="3">
    <source>
        <dbReference type="ARBA" id="ARBA00022692"/>
    </source>
</evidence>
<organism evidence="11 12">
    <name type="scientific">Mycoplasma seminis</name>
    <dbReference type="NCBI Taxonomy" id="512749"/>
    <lineage>
        <taxon>Bacteria</taxon>
        <taxon>Bacillati</taxon>
        <taxon>Mycoplasmatota</taxon>
        <taxon>Mollicutes</taxon>
        <taxon>Mycoplasmataceae</taxon>
        <taxon>Mycoplasma</taxon>
    </lineage>
</organism>
<dbReference type="InterPro" id="IPR036640">
    <property type="entry name" value="ABC1_TM_sf"/>
</dbReference>
<feature type="transmembrane region" description="Helical" evidence="8">
    <location>
        <begin position="44"/>
        <end position="73"/>
    </location>
</feature>
<dbReference type="Pfam" id="PF00005">
    <property type="entry name" value="ABC_tran"/>
    <property type="match status" value="1"/>
</dbReference>
<dbReference type="CDD" id="cd03254">
    <property type="entry name" value="ABCC_Glucan_exporter_like"/>
    <property type="match status" value="1"/>
</dbReference>
<dbReference type="Proteomes" id="UP001237011">
    <property type="component" value="Chromosome"/>
</dbReference>
<comment type="similarity">
    <text evidence="2">Belongs to the ABC transporter superfamily.</text>
</comment>
<dbReference type="InterPro" id="IPR003439">
    <property type="entry name" value="ABC_transporter-like_ATP-bd"/>
</dbReference>
<evidence type="ECO:0000256" key="7">
    <source>
        <dbReference type="ARBA" id="ARBA00023136"/>
    </source>
</evidence>
<dbReference type="SUPFAM" id="SSF90123">
    <property type="entry name" value="ABC transporter transmembrane region"/>
    <property type="match status" value="1"/>
</dbReference>
<dbReference type="Gene3D" id="1.20.1560.10">
    <property type="entry name" value="ABC transporter type 1, transmembrane domain"/>
    <property type="match status" value="1"/>
</dbReference>
<dbReference type="InterPro" id="IPR027417">
    <property type="entry name" value="P-loop_NTPase"/>
</dbReference>
<dbReference type="PANTHER" id="PTHR43394">
    <property type="entry name" value="ATP-DEPENDENT PERMEASE MDL1, MITOCHONDRIAL"/>
    <property type="match status" value="1"/>
</dbReference>
<reference evidence="11" key="1">
    <citation type="submission" date="2023-08" db="EMBL/GenBank/DDBJ databases">
        <title>Complete genome sequence of Mycoplasma seminis 2200.</title>
        <authorList>
            <person name="Spergser J."/>
        </authorList>
    </citation>
    <scope>NUCLEOTIDE SEQUENCE [LARGE SCALE GENOMIC DNA]</scope>
    <source>
        <strain evidence="11">2200</strain>
    </source>
</reference>
<feature type="transmembrane region" description="Helical" evidence="8">
    <location>
        <begin position="287"/>
        <end position="309"/>
    </location>
</feature>
<evidence type="ECO:0000259" key="9">
    <source>
        <dbReference type="PROSITE" id="PS50893"/>
    </source>
</evidence>
<keyword evidence="3 8" id="KW-0812">Transmembrane</keyword>
<comment type="subcellular location">
    <subcellularLocation>
        <location evidence="1">Cell membrane</location>
        <topology evidence="1">Multi-pass membrane protein</topology>
    </subcellularLocation>
</comment>
<dbReference type="InterPro" id="IPR011527">
    <property type="entry name" value="ABC1_TM_dom"/>
</dbReference>
<dbReference type="Pfam" id="PF00664">
    <property type="entry name" value="ABC_membrane"/>
    <property type="match status" value="1"/>
</dbReference>
<keyword evidence="6 8" id="KW-1133">Transmembrane helix</keyword>
<evidence type="ECO:0000256" key="5">
    <source>
        <dbReference type="ARBA" id="ARBA00022840"/>
    </source>
</evidence>
<dbReference type="Gene3D" id="3.40.50.300">
    <property type="entry name" value="P-loop containing nucleotide triphosphate hydrolases"/>
    <property type="match status" value="1"/>
</dbReference>
<sequence length="632" mass="71270">MDNMYESREISKELNKYKKIKTDVNVYQTFKTLLSYITKDKKSLTIALIFSFVNSVCYIVGSFMIGLIVQLFFSPYVTKDPSTGQMMQDINNFNNTTFVLALVGLALSFIFYGIFRYMEQRVYIKLCFNAGARLRGELMEKLFRSPISFYDKNKTGNLISTLVVDINNVANSLFQMMVQAATSTFNILISIVVMFLASSMLTLIVIPISLIMFGLVLLLIKKSQPYFINVQNAFGALNAFVEEMLVNTKVTNSFDRQDYIYSQLEVITRNIRNSAYKGDVIAKSFDTLYGLISNLIILAISAIGAVFYLNNINIWSAFGFMTNPDGSPTAGLIMLYIMLNWNFMGPFQSILASTFNAQVGVASTSRIFKLLQVQVPSREHEVIKIEKIEGKVEFRDVYFKYNPKALEYQLKAATFTAQPGQKIAIVGPTGAGKTTIISLLSKYYDYEKGSIKLDGNELKNIDTVSLRDNMTIVLQDSFLFNESILDNLKMTNPNATFEEVQEAAKLTHAHHFIMNMANGYDTLIENNGANLSQGQKQLLSLTRAILSNKNLLILDEATSNIDSSTEQIVQQAMLKLMENKTTFVIAHRLSTIKNADVIIVVDNGLIIEQGNHQSLLEKQGFYYNLYTSQFDK</sequence>
<evidence type="ECO:0000256" key="8">
    <source>
        <dbReference type="SAM" id="Phobius"/>
    </source>
</evidence>
<dbReference type="SMART" id="SM00382">
    <property type="entry name" value="AAA"/>
    <property type="match status" value="1"/>
</dbReference>